<dbReference type="InterPro" id="IPR037066">
    <property type="entry name" value="Plug_dom_sf"/>
</dbReference>
<feature type="chain" id="PRO_5041437352" description="TonB-dependent receptor plug domain-containing protein" evidence="2">
    <location>
        <begin position="22"/>
        <end position="135"/>
    </location>
</feature>
<name>A0AA48HKV2_9ALTE</name>
<keyword evidence="2" id="KW-0732">Signal</keyword>
<keyword evidence="1" id="KW-1134">Transmembrane beta strand</keyword>
<dbReference type="InterPro" id="IPR012910">
    <property type="entry name" value="Plug_dom"/>
</dbReference>
<dbReference type="AlphaFoldDB" id="A0AA48HKV2"/>
<feature type="domain" description="TonB-dependent receptor plug" evidence="3">
    <location>
        <begin position="51"/>
        <end position="122"/>
    </location>
</feature>
<keyword evidence="1" id="KW-0812">Transmembrane</keyword>
<evidence type="ECO:0000313" key="4">
    <source>
        <dbReference type="EMBL" id="BDX06611.1"/>
    </source>
</evidence>
<sequence>MKRTTLSLAALCICLHTQGHANSSADVAPSEKQQSIENITVYAQKRAQDSKDVSVAVSVLHSEVLEQLNLKDTTQLSAQIPNVKITANTGEGAPPVVNIRGVGSLDYNNTTTAPVAFYVDNVVGGGIEQLPSLLI</sequence>
<dbReference type="PROSITE" id="PS52016">
    <property type="entry name" value="TONB_DEPENDENT_REC_3"/>
    <property type="match status" value="1"/>
</dbReference>
<keyword evidence="5" id="KW-1185">Reference proteome</keyword>
<comment type="subcellular location">
    <subcellularLocation>
        <location evidence="1">Cell outer membrane</location>
        <topology evidence="1">Multi-pass membrane protein</topology>
    </subcellularLocation>
</comment>
<dbReference type="EMBL" id="AP027272">
    <property type="protein sequence ID" value="BDX06611.1"/>
    <property type="molecule type" value="Genomic_DNA"/>
</dbReference>
<evidence type="ECO:0000259" key="3">
    <source>
        <dbReference type="Pfam" id="PF07715"/>
    </source>
</evidence>
<keyword evidence="1" id="KW-0813">Transport</keyword>
<dbReference type="RefSeq" id="WP_338292623.1">
    <property type="nucleotide sequence ID" value="NZ_AP027272.1"/>
</dbReference>
<proteinExistence type="inferred from homology"/>
<dbReference type="Gene3D" id="2.170.130.10">
    <property type="entry name" value="TonB-dependent receptor, plug domain"/>
    <property type="match status" value="1"/>
</dbReference>
<comment type="similarity">
    <text evidence="1">Belongs to the TonB-dependent receptor family.</text>
</comment>
<evidence type="ECO:0000313" key="5">
    <source>
        <dbReference type="Proteomes" id="UP001333710"/>
    </source>
</evidence>
<keyword evidence="1" id="KW-0998">Cell outer membrane</keyword>
<dbReference type="InterPro" id="IPR039426">
    <property type="entry name" value="TonB-dep_rcpt-like"/>
</dbReference>
<gene>
    <name evidence="4" type="ORF">MACH26_21320</name>
</gene>
<organism evidence="4 5">
    <name type="scientific">Planctobacterium marinum</name>
    <dbReference type="NCBI Taxonomy" id="1631968"/>
    <lineage>
        <taxon>Bacteria</taxon>
        <taxon>Pseudomonadati</taxon>
        <taxon>Pseudomonadota</taxon>
        <taxon>Gammaproteobacteria</taxon>
        <taxon>Alteromonadales</taxon>
        <taxon>Alteromonadaceae</taxon>
        <taxon>Planctobacterium</taxon>
    </lineage>
</organism>
<keyword evidence="1" id="KW-0472">Membrane</keyword>
<dbReference type="GO" id="GO:0009279">
    <property type="term" value="C:cell outer membrane"/>
    <property type="evidence" value="ECO:0007669"/>
    <property type="project" value="UniProtKB-SubCell"/>
</dbReference>
<dbReference type="KEGG" id="pmaw:MACH26_21320"/>
<dbReference type="Proteomes" id="UP001333710">
    <property type="component" value="Chromosome"/>
</dbReference>
<feature type="signal peptide" evidence="2">
    <location>
        <begin position="1"/>
        <end position="21"/>
    </location>
</feature>
<evidence type="ECO:0000256" key="2">
    <source>
        <dbReference type="SAM" id="SignalP"/>
    </source>
</evidence>
<reference evidence="4" key="1">
    <citation type="submission" date="2023-01" db="EMBL/GenBank/DDBJ databases">
        <title>Complete genome sequence of Planctobacterium marinum strain Dej080120_11.</title>
        <authorList>
            <person name="Ueki S."/>
            <person name="Maruyama F."/>
        </authorList>
    </citation>
    <scope>NUCLEOTIDE SEQUENCE</scope>
    <source>
        <strain evidence="4">Dej080120_11</strain>
    </source>
</reference>
<evidence type="ECO:0000256" key="1">
    <source>
        <dbReference type="PROSITE-ProRule" id="PRU01360"/>
    </source>
</evidence>
<dbReference type="SUPFAM" id="SSF56935">
    <property type="entry name" value="Porins"/>
    <property type="match status" value="1"/>
</dbReference>
<accession>A0AA48HKV2</accession>
<protein>
    <recommendedName>
        <fullName evidence="3">TonB-dependent receptor plug domain-containing protein</fullName>
    </recommendedName>
</protein>
<dbReference type="Pfam" id="PF07715">
    <property type="entry name" value="Plug"/>
    <property type="match status" value="1"/>
</dbReference>